<dbReference type="PROSITE" id="PS50052">
    <property type="entry name" value="GUANYLATE_KINASE_2"/>
    <property type="match status" value="1"/>
</dbReference>
<dbReference type="EC" id="2.7.4.23" evidence="6"/>
<comment type="pathway">
    <text evidence="2 6">Metabolic intermediate biosynthesis; 5-phospho-alpha-D-ribose 1-diphosphate biosynthesis; 5-phospho-alpha-D-ribose 1-diphosphate from D-ribose 5-phosphate (route II): step 3/3.</text>
</comment>
<name>A0A221JXB7_9RHOB</name>
<dbReference type="GO" id="GO:0033863">
    <property type="term" value="F:ribose 1,5-bisphosphate phosphokinase activity"/>
    <property type="evidence" value="ECO:0007669"/>
    <property type="project" value="UniProtKB-UniRule"/>
</dbReference>
<feature type="binding site" evidence="6">
    <location>
        <begin position="10"/>
        <end position="17"/>
    </location>
    <ligand>
        <name>ATP</name>
        <dbReference type="ChEBI" id="CHEBI:30616"/>
    </ligand>
</feature>
<sequence>MTGRMIAVVGPSGVGKDTVMQALVDAAPQLSLVRRVITRTADAGGEDYDAVSVPMFMGMQAAGEFALSWQAHGLRYGIPVSVDTELAQGCDLLVNLSRSVLGAAKARFGAMPVLLLTASPAVLRARLMARGREDGHEIDARLARAGFALPGGINAIHIDNSGPIADTVQRALAALYPQKDVTQT</sequence>
<evidence type="ECO:0000256" key="5">
    <source>
        <dbReference type="ARBA" id="ARBA00022840"/>
    </source>
</evidence>
<comment type="catalytic activity">
    <reaction evidence="1 6">
        <text>alpha-D-ribose 1,5-bisphosphate + ATP = 5-phospho-alpha-D-ribose 1-diphosphate + ADP</text>
        <dbReference type="Rhea" id="RHEA:20109"/>
        <dbReference type="ChEBI" id="CHEBI:30616"/>
        <dbReference type="ChEBI" id="CHEBI:58017"/>
        <dbReference type="ChEBI" id="CHEBI:68688"/>
        <dbReference type="ChEBI" id="CHEBI:456216"/>
        <dbReference type="EC" id="2.7.4.23"/>
    </reaction>
</comment>
<evidence type="ECO:0000256" key="6">
    <source>
        <dbReference type="HAMAP-Rule" id="MF_00836"/>
    </source>
</evidence>
<reference evidence="8 9" key="1">
    <citation type="submission" date="2017-07" db="EMBL/GenBank/DDBJ databases">
        <title>Genome Sequence of Sulfitobacter pseudonitzschiae Strain SMR1 Isolated from a culture of the Diatom Skeletonema marinoi.</title>
        <authorList>
            <person name="Topel M."/>
            <person name="Pinder M.I.M."/>
            <person name="Johansson O.N."/>
            <person name="Kourtchenko O."/>
            <person name="Godhe A."/>
            <person name="Clarke A.K."/>
        </authorList>
    </citation>
    <scope>NUCLEOTIDE SEQUENCE [LARGE SCALE GENOMIC DNA]</scope>
    <source>
        <strain evidence="8 9">SMR1</strain>
    </source>
</reference>
<dbReference type="KEGG" id="spse:SULPSESMR1_00530"/>
<dbReference type="InterPro" id="IPR008144">
    <property type="entry name" value="Guanylate_kin-like_dom"/>
</dbReference>
<dbReference type="PANTHER" id="PTHR23117">
    <property type="entry name" value="GUANYLATE KINASE-RELATED"/>
    <property type="match status" value="1"/>
</dbReference>
<evidence type="ECO:0000256" key="1">
    <source>
        <dbReference type="ARBA" id="ARBA00000373"/>
    </source>
</evidence>
<dbReference type="InterPro" id="IPR008145">
    <property type="entry name" value="GK/Ca_channel_bsu"/>
</dbReference>
<dbReference type="eggNOG" id="COG3709">
    <property type="taxonomic scope" value="Bacteria"/>
</dbReference>
<keyword evidence="9" id="KW-1185">Reference proteome</keyword>
<keyword evidence="3 6" id="KW-0808">Transferase</keyword>
<dbReference type="Gene3D" id="3.40.50.300">
    <property type="entry name" value="P-loop containing nucleotide triphosphate hydrolases"/>
    <property type="match status" value="1"/>
</dbReference>
<comment type="similarity">
    <text evidence="6">Belongs to the ribose 1,5-bisphosphokinase family.</text>
</comment>
<gene>
    <name evidence="6 8" type="primary">phnN</name>
    <name evidence="8" type="ORF">SULPSESMR1_00530</name>
</gene>
<dbReference type="EMBL" id="CP022415">
    <property type="protein sequence ID" value="ASM71364.1"/>
    <property type="molecule type" value="Genomic_DNA"/>
</dbReference>
<comment type="function">
    <text evidence="6">Catalyzes the phosphorylation of ribose 1,5-bisphosphate to 5-phospho-D-ribosyl alpha-1-diphosphate (PRPP).</text>
</comment>
<dbReference type="NCBIfam" id="TIGR02322">
    <property type="entry name" value="phosphon_PhnN"/>
    <property type="match status" value="1"/>
</dbReference>
<dbReference type="InterPro" id="IPR012699">
    <property type="entry name" value="PhnN"/>
</dbReference>
<dbReference type="Proteomes" id="UP000199754">
    <property type="component" value="Chromosome"/>
</dbReference>
<dbReference type="STRING" id="1402135.SAMN05444149_103647"/>
<dbReference type="AlphaFoldDB" id="A0A221JXB7"/>
<evidence type="ECO:0000256" key="4">
    <source>
        <dbReference type="ARBA" id="ARBA00022741"/>
    </source>
</evidence>
<dbReference type="SMART" id="SM00072">
    <property type="entry name" value="GuKc"/>
    <property type="match status" value="1"/>
</dbReference>
<keyword evidence="8" id="KW-0418">Kinase</keyword>
<keyword evidence="5 6" id="KW-0067">ATP-binding</keyword>
<dbReference type="HAMAP" id="MF_00836">
    <property type="entry name" value="PhnN"/>
    <property type="match status" value="1"/>
</dbReference>
<dbReference type="GO" id="GO:0006015">
    <property type="term" value="P:5-phosphoribose 1-diphosphate biosynthetic process"/>
    <property type="evidence" value="ECO:0007669"/>
    <property type="project" value="UniProtKB-UniRule"/>
</dbReference>
<proteinExistence type="inferred from homology"/>
<dbReference type="GO" id="GO:0019634">
    <property type="term" value="P:organic phosphonate metabolic process"/>
    <property type="evidence" value="ECO:0007669"/>
    <property type="project" value="UniProtKB-UniRule"/>
</dbReference>
<dbReference type="OrthoDB" id="341217at2"/>
<feature type="domain" description="Guanylate kinase-like" evidence="7">
    <location>
        <begin position="3"/>
        <end position="180"/>
    </location>
</feature>
<keyword evidence="4 6" id="KW-0547">Nucleotide-binding</keyword>
<dbReference type="GO" id="GO:0005829">
    <property type="term" value="C:cytosol"/>
    <property type="evidence" value="ECO:0007669"/>
    <property type="project" value="TreeGrafter"/>
</dbReference>
<evidence type="ECO:0000256" key="2">
    <source>
        <dbReference type="ARBA" id="ARBA00005069"/>
    </source>
</evidence>
<organism evidence="8 9">
    <name type="scientific">Pseudosulfitobacter pseudonitzschiae</name>
    <dbReference type="NCBI Taxonomy" id="1402135"/>
    <lineage>
        <taxon>Bacteria</taxon>
        <taxon>Pseudomonadati</taxon>
        <taxon>Pseudomonadota</taxon>
        <taxon>Alphaproteobacteria</taxon>
        <taxon>Rhodobacterales</taxon>
        <taxon>Roseobacteraceae</taxon>
        <taxon>Pseudosulfitobacter</taxon>
    </lineage>
</organism>
<evidence type="ECO:0000259" key="7">
    <source>
        <dbReference type="PROSITE" id="PS50052"/>
    </source>
</evidence>
<evidence type="ECO:0000256" key="3">
    <source>
        <dbReference type="ARBA" id="ARBA00022679"/>
    </source>
</evidence>
<accession>A0A221JXB7</accession>
<dbReference type="InterPro" id="IPR027417">
    <property type="entry name" value="P-loop_NTPase"/>
</dbReference>
<dbReference type="PANTHER" id="PTHR23117:SF8">
    <property type="entry name" value="RIBOSE 1,5-BISPHOSPHATE PHOSPHOKINASE PHNN"/>
    <property type="match status" value="1"/>
</dbReference>
<evidence type="ECO:0000313" key="8">
    <source>
        <dbReference type="EMBL" id="ASM71364.1"/>
    </source>
</evidence>
<protein>
    <recommendedName>
        <fullName evidence="6">Ribose 1,5-bisphosphate phosphokinase PhnN</fullName>
        <ecNumber evidence="6">2.7.4.23</ecNumber>
    </recommendedName>
    <alternativeName>
        <fullName evidence="6">Ribose 1,5-bisphosphokinase</fullName>
    </alternativeName>
</protein>
<evidence type="ECO:0000313" key="9">
    <source>
        <dbReference type="Proteomes" id="UP000199754"/>
    </source>
</evidence>
<dbReference type="UniPathway" id="UPA00087">
    <property type="reaction ID" value="UER00175"/>
</dbReference>
<dbReference type="GO" id="GO:0005524">
    <property type="term" value="F:ATP binding"/>
    <property type="evidence" value="ECO:0007669"/>
    <property type="project" value="UniProtKB-KW"/>
</dbReference>
<dbReference type="SUPFAM" id="SSF52540">
    <property type="entry name" value="P-loop containing nucleoside triphosphate hydrolases"/>
    <property type="match status" value="1"/>
</dbReference>